<gene>
    <name evidence="1" type="ORF">L3X38_042973</name>
</gene>
<keyword evidence="2" id="KW-1185">Reference proteome</keyword>
<dbReference type="Proteomes" id="UP001054821">
    <property type="component" value="Chromosome 8"/>
</dbReference>
<evidence type="ECO:0000313" key="2">
    <source>
        <dbReference type="Proteomes" id="UP001054821"/>
    </source>
</evidence>
<evidence type="ECO:0000313" key="1">
    <source>
        <dbReference type="EMBL" id="KAI5313797.1"/>
    </source>
</evidence>
<dbReference type="AlphaFoldDB" id="A0AAD4UXJ3"/>
<comment type="caution">
    <text evidence="1">The sequence shown here is derived from an EMBL/GenBank/DDBJ whole genome shotgun (WGS) entry which is preliminary data.</text>
</comment>
<accession>A0AAD4UXJ3</accession>
<dbReference type="EMBL" id="JAJFAZ020000008">
    <property type="protein sequence ID" value="KAI5313797.1"/>
    <property type="molecule type" value="Genomic_DNA"/>
</dbReference>
<protein>
    <submittedName>
        <fullName evidence="1">Uncharacterized protein</fullName>
    </submittedName>
</protein>
<proteinExistence type="predicted"/>
<reference evidence="1 2" key="1">
    <citation type="journal article" date="2022" name="G3 (Bethesda)">
        <title>Whole-genome sequence and methylome profiling of the almond [Prunus dulcis (Mill.) D.A. Webb] cultivar 'Nonpareil'.</title>
        <authorList>
            <person name="D'Amico-Willman K.M."/>
            <person name="Ouma W.Z."/>
            <person name="Meulia T."/>
            <person name="Sideli G.M."/>
            <person name="Gradziel T.M."/>
            <person name="Fresnedo-Ramirez J."/>
        </authorList>
    </citation>
    <scope>NUCLEOTIDE SEQUENCE [LARGE SCALE GENOMIC DNA]</scope>
    <source>
        <strain evidence="1">Clone GOH B32 T37-40</strain>
    </source>
</reference>
<name>A0AAD4UXJ3_PRUDU</name>
<sequence length="115" mass="13078">MSEPRVKHEMWSMQLTCLMQCLMYGRRGFIDGCWVIVLSQGSVTRCLAMGSSAHERRHLMVNLSRSCESHEYHENGRRLTGIRRDPGPHGCALRGKMCVSLSPRRAAHSSGETRY</sequence>
<organism evidence="1 2">
    <name type="scientific">Prunus dulcis</name>
    <name type="common">Almond</name>
    <name type="synonym">Amygdalus dulcis</name>
    <dbReference type="NCBI Taxonomy" id="3755"/>
    <lineage>
        <taxon>Eukaryota</taxon>
        <taxon>Viridiplantae</taxon>
        <taxon>Streptophyta</taxon>
        <taxon>Embryophyta</taxon>
        <taxon>Tracheophyta</taxon>
        <taxon>Spermatophyta</taxon>
        <taxon>Magnoliopsida</taxon>
        <taxon>eudicotyledons</taxon>
        <taxon>Gunneridae</taxon>
        <taxon>Pentapetalae</taxon>
        <taxon>rosids</taxon>
        <taxon>fabids</taxon>
        <taxon>Rosales</taxon>
        <taxon>Rosaceae</taxon>
        <taxon>Amygdaloideae</taxon>
        <taxon>Amygdaleae</taxon>
        <taxon>Prunus</taxon>
    </lineage>
</organism>